<sequence length="414" mass="45487">MNNIFLSTALIIGCLTAPTTIADSPVRPGDRIAIIGNTFADQLRIHGYLEAMLLQHSRENPVSIRNLGWGGDMLAARDRPTGFPTEESTLMAHKTDVIIACFGMGESFAGEKGLDDFTNQLKTLIASHAGKTYNGKSEVRLILVSPIACEDMGKLTPGRDERNRDLASYTRAMQDVATDADVPFVNLLDVSRYLMDEPKGPQLTTNGIHLNAFGYWAISHTFFDQLRSDDRFSGRQSWLLRIDAATKASDGRGVDISELATGPSGLSFQVTEKSAPTLRPPIDQQLPPQLEFVRDTLVVENLKPGKYQLTVDGELVATATAEAWAAGLAIDDSPVHKAAEAFHAVVNDKNLQFTYSWKALNQVHIVGERRKSPSGKNLPAEVIEFNRLANELDSSLGKPIELKTRRWRVSLTSQ</sequence>
<dbReference type="GO" id="GO:0016788">
    <property type="term" value="F:hydrolase activity, acting on ester bonds"/>
    <property type="evidence" value="ECO:0007669"/>
    <property type="project" value="UniProtKB-ARBA"/>
</dbReference>
<reference evidence="2 3" key="1">
    <citation type="submission" date="2019-02" db="EMBL/GenBank/DDBJ databases">
        <title>Deep-cultivation of Planctomycetes and their phenomic and genomic characterization uncovers novel biology.</title>
        <authorList>
            <person name="Wiegand S."/>
            <person name="Jogler M."/>
            <person name="Boedeker C."/>
            <person name="Pinto D."/>
            <person name="Vollmers J."/>
            <person name="Rivas-Marin E."/>
            <person name="Kohn T."/>
            <person name="Peeters S.H."/>
            <person name="Heuer A."/>
            <person name="Rast P."/>
            <person name="Oberbeckmann S."/>
            <person name="Bunk B."/>
            <person name="Jeske O."/>
            <person name="Meyerdierks A."/>
            <person name="Storesund J.E."/>
            <person name="Kallscheuer N."/>
            <person name="Luecker S."/>
            <person name="Lage O.M."/>
            <person name="Pohl T."/>
            <person name="Merkel B.J."/>
            <person name="Hornburger P."/>
            <person name="Mueller R.-W."/>
            <person name="Bruemmer F."/>
            <person name="Labrenz M."/>
            <person name="Spormann A.M."/>
            <person name="Op Den Camp H."/>
            <person name="Overmann J."/>
            <person name="Amann R."/>
            <person name="Jetten M.S.M."/>
            <person name="Mascher T."/>
            <person name="Medema M.H."/>
            <person name="Devos D.P."/>
            <person name="Kaster A.-K."/>
            <person name="Ovreas L."/>
            <person name="Rohde M."/>
            <person name="Galperin M.Y."/>
            <person name="Jogler C."/>
        </authorList>
    </citation>
    <scope>NUCLEOTIDE SEQUENCE [LARGE SCALE GENOMIC DNA]</scope>
    <source>
        <strain evidence="2 3">Poly51</strain>
    </source>
</reference>
<name>A0A5C6ECA1_9BACT</name>
<protein>
    <recommendedName>
        <fullName evidence="1">SGNH hydrolase-type esterase domain-containing protein</fullName>
    </recommendedName>
</protein>
<dbReference type="PANTHER" id="PTHR14209:SF19">
    <property type="entry name" value="ISOAMYL ACETATE-HYDROLYZING ESTERASE 1 HOMOLOG"/>
    <property type="match status" value="1"/>
</dbReference>
<evidence type="ECO:0000313" key="2">
    <source>
        <dbReference type="EMBL" id="TWU46105.1"/>
    </source>
</evidence>
<dbReference type="InterPro" id="IPR013830">
    <property type="entry name" value="SGNH_hydro"/>
</dbReference>
<dbReference type="SUPFAM" id="SSF52266">
    <property type="entry name" value="SGNH hydrolase"/>
    <property type="match status" value="1"/>
</dbReference>
<evidence type="ECO:0000259" key="1">
    <source>
        <dbReference type="Pfam" id="PF13472"/>
    </source>
</evidence>
<evidence type="ECO:0000313" key="3">
    <source>
        <dbReference type="Proteomes" id="UP000318288"/>
    </source>
</evidence>
<dbReference type="Proteomes" id="UP000318288">
    <property type="component" value="Unassembled WGS sequence"/>
</dbReference>
<keyword evidence="3" id="KW-1185">Reference proteome</keyword>
<dbReference type="Gene3D" id="3.40.50.1110">
    <property type="entry name" value="SGNH hydrolase"/>
    <property type="match status" value="1"/>
</dbReference>
<dbReference type="CDD" id="cd01834">
    <property type="entry name" value="SGNH_hydrolase_like_2"/>
    <property type="match status" value="1"/>
</dbReference>
<accession>A0A5C6ECA1</accession>
<dbReference type="EMBL" id="SJPW01000008">
    <property type="protein sequence ID" value="TWU46105.1"/>
    <property type="molecule type" value="Genomic_DNA"/>
</dbReference>
<dbReference type="RefSeq" id="WP_146461780.1">
    <property type="nucleotide sequence ID" value="NZ_SJPW01000008.1"/>
</dbReference>
<organism evidence="2 3">
    <name type="scientific">Rubripirellula tenax</name>
    <dbReference type="NCBI Taxonomy" id="2528015"/>
    <lineage>
        <taxon>Bacteria</taxon>
        <taxon>Pseudomonadati</taxon>
        <taxon>Planctomycetota</taxon>
        <taxon>Planctomycetia</taxon>
        <taxon>Pirellulales</taxon>
        <taxon>Pirellulaceae</taxon>
        <taxon>Rubripirellula</taxon>
    </lineage>
</organism>
<gene>
    <name evidence="2" type="ORF">Poly51_55000</name>
</gene>
<dbReference type="InterPro" id="IPR045136">
    <property type="entry name" value="Iah1-like"/>
</dbReference>
<dbReference type="InterPro" id="IPR036514">
    <property type="entry name" value="SGNH_hydro_sf"/>
</dbReference>
<comment type="caution">
    <text evidence="2">The sequence shown here is derived from an EMBL/GenBank/DDBJ whole genome shotgun (WGS) entry which is preliminary data.</text>
</comment>
<dbReference type="Pfam" id="PF13472">
    <property type="entry name" value="Lipase_GDSL_2"/>
    <property type="match status" value="1"/>
</dbReference>
<feature type="domain" description="SGNH hydrolase-type esterase" evidence="1">
    <location>
        <begin position="46"/>
        <end position="216"/>
    </location>
</feature>
<dbReference type="OrthoDB" id="243825at2"/>
<dbReference type="AlphaFoldDB" id="A0A5C6ECA1"/>
<dbReference type="PANTHER" id="PTHR14209">
    <property type="entry name" value="ISOAMYL ACETATE-HYDROLYZING ESTERASE 1"/>
    <property type="match status" value="1"/>
</dbReference>
<proteinExistence type="predicted"/>